<sequence length="66" mass="7223">MASTAPSYTSLHVSRQSLLGFSLTVAKRVMIFVFTNSSVFAMVETMRGVTRFFTFALSTFGSFAIA</sequence>
<comment type="caution">
    <text evidence="1">The sequence shown here is derived from an EMBL/GenBank/DDBJ whole genome shotgun (WGS) entry which is preliminary data.</text>
</comment>
<organism evidence="1">
    <name type="scientific">Solanum chilense</name>
    <name type="common">Tomato</name>
    <name type="synonym">Lycopersicon chilense</name>
    <dbReference type="NCBI Taxonomy" id="4083"/>
    <lineage>
        <taxon>Eukaryota</taxon>
        <taxon>Viridiplantae</taxon>
        <taxon>Streptophyta</taxon>
        <taxon>Embryophyta</taxon>
        <taxon>Tracheophyta</taxon>
        <taxon>Spermatophyta</taxon>
        <taxon>Magnoliopsida</taxon>
        <taxon>eudicotyledons</taxon>
        <taxon>Gunneridae</taxon>
        <taxon>Pentapetalae</taxon>
        <taxon>asterids</taxon>
        <taxon>lamiids</taxon>
        <taxon>Solanales</taxon>
        <taxon>Solanaceae</taxon>
        <taxon>Solanoideae</taxon>
        <taxon>Solaneae</taxon>
        <taxon>Solanum</taxon>
        <taxon>Solanum subgen. Lycopersicon</taxon>
    </lineage>
</organism>
<accession>A0A6N2AN75</accession>
<dbReference type="EMBL" id="RXGB01010703">
    <property type="protein sequence ID" value="TMW83755.1"/>
    <property type="molecule type" value="Genomic_DNA"/>
</dbReference>
<name>A0A6N2AN75_SOLCI</name>
<evidence type="ECO:0000313" key="1">
    <source>
        <dbReference type="EMBL" id="TMW83755.1"/>
    </source>
</evidence>
<proteinExistence type="predicted"/>
<protein>
    <submittedName>
        <fullName evidence="1">Uncharacterized protein</fullName>
    </submittedName>
</protein>
<dbReference type="AlphaFoldDB" id="A0A6N2AN75"/>
<gene>
    <name evidence="1" type="ORF">EJD97_000791</name>
</gene>
<reference evidence="1" key="1">
    <citation type="submission" date="2019-05" db="EMBL/GenBank/DDBJ databases">
        <title>The de novo reference genome and transcriptome assemblies of the wild tomato species Solanum chilense.</title>
        <authorList>
            <person name="Stam R."/>
            <person name="Nosenko T."/>
            <person name="Hoerger A.C."/>
            <person name="Stephan W."/>
            <person name="Seidel M.A."/>
            <person name="Kuhn J.M.M."/>
            <person name="Haberer G."/>
            <person name="Tellier A."/>
        </authorList>
    </citation>
    <scope>NUCLEOTIDE SEQUENCE</scope>
    <source>
        <tissue evidence="1">Mature leaves</tissue>
    </source>
</reference>